<comment type="subcellular location">
    <subcellularLocation>
        <location evidence="1">Membrane</location>
        <topology evidence="1">Multi-pass membrane protein</topology>
    </subcellularLocation>
</comment>
<evidence type="ECO:0000256" key="2">
    <source>
        <dbReference type="ARBA" id="ARBA00010519"/>
    </source>
</evidence>
<evidence type="ECO:0000256" key="7">
    <source>
        <dbReference type="ARBA" id="ARBA00022989"/>
    </source>
</evidence>
<keyword evidence="7 11" id="KW-1133">Transmembrane helix</keyword>
<evidence type="ECO:0000256" key="10">
    <source>
        <dbReference type="ARBA" id="ARBA00031586"/>
    </source>
</evidence>
<dbReference type="HAMAP" id="MF_01456">
    <property type="entry name" value="NDH1_NuoK"/>
    <property type="match status" value="1"/>
</dbReference>
<evidence type="ECO:0000256" key="11">
    <source>
        <dbReference type="SAM" id="Phobius"/>
    </source>
</evidence>
<evidence type="ECO:0000256" key="4">
    <source>
        <dbReference type="ARBA" id="ARBA00022448"/>
    </source>
</evidence>
<dbReference type="EMBL" id="KT809330">
    <property type="protein sequence ID" value="ALO20746.1"/>
    <property type="molecule type" value="Genomic_DNA"/>
</dbReference>
<dbReference type="GO" id="GO:0030964">
    <property type="term" value="C:NADH dehydrogenase complex"/>
    <property type="evidence" value="ECO:0007669"/>
    <property type="project" value="TreeGrafter"/>
</dbReference>
<evidence type="ECO:0000256" key="3">
    <source>
        <dbReference type="ARBA" id="ARBA00016612"/>
    </source>
</evidence>
<dbReference type="Gene3D" id="1.10.287.3510">
    <property type="match status" value="1"/>
</dbReference>
<evidence type="ECO:0000256" key="5">
    <source>
        <dbReference type="ARBA" id="ARBA00022692"/>
    </source>
</evidence>
<dbReference type="InterPro" id="IPR039428">
    <property type="entry name" value="NUOK/Mnh_C1-like"/>
</dbReference>
<reference evidence="12" key="1">
    <citation type="journal article" date="2015" name="PeerJ">
        <title>Phylogenetic analysis of higher-level relationships within Hydroidolina (Cnidaria: Hydrozoa) using mitochondrial genome data and insight into their mitochondrial transcription.</title>
        <authorList>
            <person name="Kayal E."/>
            <person name="Bentlage B."/>
            <person name="Cartwright P."/>
            <person name="Yanagihara A.A."/>
            <person name="Lindsay D.J."/>
            <person name="Hopcroft R.R."/>
            <person name="Collins A.G."/>
        </authorList>
    </citation>
    <scope>NUCLEOTIDE SEQUENCE</scope>
</reference>
<feature type="transmembrane region" description="Helical" evidence="11">
    <location>
        <begin position="59"/>
        <end position="83"/>
    </location>
</feature>
<keyword evidence="9 11" id="KW-0472">Membrane</keyword>
<evidence type="ECO:0000256" key="1">
    <source>
        <dbReference type="ARBA" id="ARBA00004141"/>
    </source>
</evidence>
<comment type="similarity">
    <text evidence="2">Belongs to the complex I subunit 4L family.</text>
</comment>
<evidence type="ECO:0000256" key="6">
    <source>
        <dbReference type="ARBA" id="ARBA00022967"/>
    </source>
</evidence>
<geneLocation type="mitochondrion" evidence="12"/>
<organism evidence="12">
    <name type="scientific">Euphysa aurata</name>
    <dbReference type="NCBI Taxonomy" id="576745"/>
    <lineage>
        <taxon>Eukaryota</taxon>
        <taxon>Metazoa</taxon>
        <taxon>Cnidaria</taxon>
        <taxon>Hydrozoa</taxon>
        <taxon>Hydroidolina</taxon>
        <taxon>Anthoathecata</taxon>
        <taxon>Aplanulata</taxon>
        <taxon>Corymorphidae</taxon>
        <taxon>Euphysa</taxon>
    </lineage>
</organism>
<protein>
    <recommendedName>
        <fullName evidence="3">NADH-ubiquinone oxidoreductase chain 4L</fullName>
    </recommendedName>
    <alternativeName>
        <fullName evidence="10">NADH dehydrogenase subunit 4L</fullName>
    </alternativeName>
</protein>
<gene>
    <name evidence="12" type="primary">nad4L</name>
</gene>
<keyword evidence="8" id="KW-0520">NAD</keyword>
<keyword evidence="4" id="KW-0813">Transport</keyword>
<name>A0A0S2IAE8_9CNID</name>
<feature type="transmembrane region" description="Helical" evidence="11">
    <location>
        <begin position="27"/>
        <end position="47"/>
    </location>
</feature>
<dbReference type="PANTHER" id="PTHR11434">
    <property type="entry name" value="NADH-UBIQUINONE OXIDOREDUCTASE SUBUNIT ND4L"/>
    <property type="match status" value="1"/>
</dbReference>
<evidence type="ECO:0000256" key="9">
    <source>
        <dbReference type="ARBA" id="ARBA00023136"/>
    </source>
</evidence>
<dbReference type="NCBIfam" id="NF004320">
    <property type="entry name" value="PRK05715.1-2"/>
    <property type="match status" value="1"/>
</dbReference>
<dbReference type="AlphaFoldDB" id="A0A0S2IAE8"/>
<proteinExistence type="inferred from homology"/>
<keyword evidence="5 11" id="KW-0812">Transmembrane</keyword>
<sequence length="99" mass="10971">MLYEINFLPLLLFNLSLIGLMINRSNILLILISIEIMLLSLSLNFIITSIYNESIIGQIIAIFITTVAAVESAIGLSIMIAFYKIRGSISIKLINLLKG</sequence>
<dbReference type="GO" id="GO:0042773">
    <property type="term" value="P:ATP synthesis coupled electron transport"/>
    <property type="evidence" value="ECO:0007669"/>
    <property type="project" value="InterPro"/>
</dbReference>
<evidence type="ECO:0000256" key="8">
    <source>
        <dbReference type="ARBA" id="ARBA00023027"/>
    </source>
</evidence>
<dbReference type="InterPro" id="IPR001133">
    <property type="entry name" value="NADH_UbQ_OxRdtase_chain4L/K"/>
</dbReference>
<evidence type="ECO:0000313" key="12">
    <source>
        <dbReference type="EMBL" id="ALO20746.1"/>
    </source>
</evidence>
<dbReference type="Pfam" id="PF00420">
    <property type="entry name" value="Oxidored_q2"/>
    <property type="match status" value="1"/>
</dbReference>
<feature type="transmembrane region" description="Helical" evidence="11">
    <location>
        <begin position="6"/>
        <end position="22"/>
    </location>
</feature>
<dbReference type="GO" id="GO:0016651">
    <property type="term" value="F:oxidoreductase activity, acting on NAD(P)H"/>
    <property type="evidence" value="ECO:0007669"/>
    <property type="project" value="InterPro"/>
</dbReference>
<accession>A0A0S2IAE8</accession>
<keyword evidence="6" id="KW-1278">Translocase</keyword>
<dbReference type="PANTHER" id="PTHR11434:SF16">
    <property type="entry name" value="NADH-UBIQUINONE OXIDOREDUCTASE CHAIN 4L"/>
    <property type="match status" value="1"/>
</dbReference>
<keyword evidence="12" id="KW-0496">Mitochondrion</keyword>